<dbReference type="GO" id="GO:0005524">
    <property type="term" value="F:ATP binding"/>
    <property type="evidence" value="ECO:0007669"/>
    <property type="project" value="UniProtKB-KW"/>
</dbReference>
<comment type="subcellular location">
    <subcellularLocation>
        <location evidence="1">Cytoplasm</location>
    </subcellularLocation>
</comment>
<comment type="caution">
    <text evidence="6">The sequence shown here is derived from an EMBL/GenBank/DDBJ whole genome shotgun (WGS) entry which is preliminary data.</text>
</comment>
<evidence type="ECO:0000256" key="3">
    <source>
        <dbReference type="ARBA" id="ARBA00022741"/>
    </source>
</evidence>
<keyword evidence="2" id="KW-0963">Cytoplasm</keyword>
<dbReference type="PANTHER" id="PTHR42749:SF1">
    <property type="entry name" value="CELL SHAPE-DETERMINING PROTEIN MREB"/>
    <property type="match status" value="1"/>
</dbReference>
<dbReference type="PANTHER" id="PTHR42749">
    <property type="entry name" value="CELL SHAPE-DETERMINING PROTEIN MREB"/>
    <property type="match status" value="1"/>
</dbReference>
<dbReference type="RefSeq" id="WP_018382108.1">
    <property type="nucleotide sequence ID" value="NZ_LLZU01000005.1"/>
</dbReference>
<dbReference type="eggNOG" id="COG1077">
    <property type="taxonomic scope" value="Bacteria"/>
</dbReference>
<gene>
    <name evidence="5" type="ORF">AQ490_16580</name>
    <name evidence="6" type="ORF">AQ490_16735</name>
</gene>
<evidence type="ECO:0000256" key="4">
    <source>
        <dbReference type="ARBA" id="ARBA00022840"/>
    </source>
</evidence>
<keyword evidence="3" id="KW-0547">Nucleotide-binding</keyword>
<dbReference type="InterPro" id="IPR043129">
    <property type="entry name" value="ATPase_NBD"/>
</dbReference>
<evidence type="ECO:0008006" key="8">
    <source>
        <dbReference type="Google" id="ProtNLM"/>
    </source>
</evidence>
<dbReference type="SUPFAM" id="SSF53067">
    <property type="entry name" value="Actin-like ATPase domain"/>
    <property type="match status" value="1"/>
</dbReference>
<reference evidence="6 7" key="1">
    <citation type="submission" date="2015-10" db="EMBL/GenBank/DDBJ databases">
        <title>Draft genome sequence of pyrrolomycin-producing Streptomyces vitaminophilus.</title>
        <authorList>
            <person name="Graham D.E."/>
            <person name="Mahan K.M."/>
            <person name="Klingeman D.M."/>
            <person name="Hettich R.L."/>
            <person name="Parry R.J."/>
        </authorList>
    </citation>
    <scope>NUCLEOTIDE SEQUENCE [LARGE SCALE GENOMIC DNA]</scope>
    <source>
        <strain evidence="6 7">ATCC 31673</strain>
    </source>
</reference>
<sequence>MTTPRPSRRTSVHHTAWPARPARAGIALDLGSSRTRAWALGRGLILDAPTELPGERGPHRLVQRGAIVDPAGTARMLHRLLGHRVPAAERPLIIITTPVHDRAAYRGAALAALRLLRPRTVLTTTVPRAIAVGAGADLSRPLLIVDLGAHLTEVFLLADGDVVDAHRTPRGTSDLADGTTPRQLTASVVTAVTDMLTRDPTSRTLDALQHGVLLAGGGALRPEITYRLAIQLRVPVRSAPAPHTAAVRGAARLLETARTHPSATGFLPPPQRRR</sequence>
<dbReference type="InterPro" id="IPR056546">
    <property type="entry name" value="MreB_MamK-like"/>
</dbReference>
<dbReference type="Gene3D" id="3.30.420.40">
    <property type="match status" value="1"/>
</dbReference>
<dbReference type="OrthoDB" id="4323471at2"/>
<protein>
    <recommendedName>
        <fullName evidence="8">Rod shape-determining protein MreB</fullName>
    </recommendedName>
</protein>
<dbReference type="STRING" id="76728.AQ490_16580"/>
<dbReference type="EMBL" id="LLZU01000005">
    <property type="protein sequence ID" value="KRV50690.1"/>
    <property type="molecule type" value="Genomic_DNA"/>
</dbReference>
<proteinExistence type="predicted"/>
<dbReference type="EMBL" id="LLZU01000005">
    <property type="protein sequence ID" value="KRV50661.1"/>
    <property type="molecule type" value="Genomic_DNA"/>
</dbReference>
<evidence type="ECO:0000313" key="5">
    <source>
        <dbReference type="EMBL" id="KRV50661.1"/>
    </source>
</evidence>
<dbReference type="GO" id="GO:0005737">
    <property type="term" value="C:cytoplasm"/>
    <property type="evidence" value="ECO:0007669"/>
    <property type="project" value="UniProtKB-SubCell"/>
</dbReference>
<keyword evidence="4" id="KW-0067">ATP-binding</keyword>
<evidence type="ECO:0000256" key="2">
    <source>
        <dbReference type="ARBA" id="ARBA00022490"/>
    </source>
</evidence>
<evidence type="ECO:0000313" key="6">
    <source>
        <dbReference type="EMBL" id="KRV50690.1"/>
    </source>
</evidence>
<name>A0A0T6LXV2_WENVI</name>
<dbReference type="AlphaFoldDB" id="A0A0T6LXV2"/>
<keyword evidence="7" id="KW-1185">Reference proteome</keyword>
<dbReference type="Pfam" id="PF06723">
    <property type="entry name" value="MreB_Mbl"/>
    <property type="match status" value="2"/>
</dbReference>
<evidence type="ECO:0000256" key="1">
    <source>
        <dbReference type="ARBA" id="ARBA00004496"/>
    </source>
</evidence>
<accession>A0A0T6LXV2</accession>
<organism evidence="6 7">
    <name type="scientific">Wenjunlia vitaminophila</name>
    <name type="common">Streptomyces vitaminophilus</name>
    <dbReference type="NCBI Taxonomy" id="76728"/>
    <lineage>
        <taxon>Bacteria</taxon>
        <taxon>Bacillati</taxon>
        <taxon>Actinomycetota</taxon>
        <taxon>Actinomycetes</taxon>
        <taxon>Kitasatosporales</taxon>
        <taxon>Streptomycetaceae</taxon>
        <taxon>Wenjunlia</taxon>
    </lineage>
</organism>
<evidence type="ECO:0000313" key="7">
    <source>
        <dbReference type="Proteomes" id="UP000050867"/>
    </source>
</evidence>
<dbReference type="Proteomes" id="UP000050867">
    <property type="component" value="Unassembled WGS sequence"/>
</dbReference>